<keyword evidence="2" id="KW-1185">Reference proteome</keyword>
<dbReference type="Proteomes" id="UP000556026">
    <property type="component" value="Unassembled WGS sequence"/>
</dbReference>
<protein>
    <recommendedName>
        <fullName evidence="3">Lipoprotein</fullName>
    </recommendedName>
</protein>
<sequence length="69" mass="8258">MTRVLLTVMLGLALSGCTRQAWYEGFKSQQRLQCEHLTQDYERQRCLERVNGMTYDQYQRETEALKERP</sequence>
<dbReference type="RefSeq" id="WP_183353691.1">
    <property type="nucleotide sequence ID" value="NZ_BLXX01000002.1"/>
</dbReference>
<gene>
    <name evidence="1" type="ORF">GMST_11710</name>
</gene>
<proteinExistence type="predicted"/>
<accession>A0A6V8MFT2</accession>
<comment type="caution">
    <text evidence="1">The sequence shown here is derived from an EMBL/GenBank/DDBJ whole genome shotgun (WGS) entry which is preliminary data.</text>
</comment>
<evidence type="ECO:0000313" key="2">
    <source>
        <dbReference type="Proteomes" id="UP000556026"/>
    </source>
</evidence>
<name>A0A6V8MFT2_9BACT</name>
<evidence type="ECO:0008006" key="3">
    <source>
        <dbReference type="Google" id="ProtNLM"/>
    </source>
</evidence>
<dbReference type="EMBL" id="BLXX01000002">
    <property type="protein sequence ID" value="GFO58846.1"/>
    <property type="molecule type" value="Genomic_DNA"/>
</dbReference>
<reference evidence="2" key="1">
    <citation type="submission" date="2020-06" db="EMBL/GenBank/DDBJ databases">
        <title>Draft genomic sequence of Geomonas sp. Red330.</title>
        <authorList>
            <person name="Itoh H."/>
            <person name="Zhenxing X."/>
            <person name="Ushijima N."/>
            <person name="Masuda Y."/>
            <person name="Shiratori Y."/>
            <person name="Senoo K."/>
        </authorList>
    </citation>
    <scope>NUCLEOTIDE SEQUENCE [LARGE SCALE GENOMIC DNA]</scope>
    <source>
        <strain evidence="2">Red330</strain>
    </source>
</reference>
<evidence type="ECO:0000313" key="1">
    <source>
        <dbReference type="EMBL" id="GFO58846.1"/>
    </source>
</evidence>
<organism evidence="1 2">
    <name type="scientific">Geomonas silvestris</name>
    <dbReference type="NCBI Taxonomy" id="2740184"/>
    <lineage>
        <taxon>Bacteria</taxon>
        <taxon>Pseudomonadati</taxon>
        <taxon>Thermodesulfobacteriota</taxon>
        <taxon>Desulfuromonadia</taxon>
        <taxon>Geobacterales</taxon>
        <taxon>Geobacteraceae</taxon>
        <taxon>Geomonas</taxon>
    </lineage>
</organism>
<dbReference type="AlphaFoldDB" id="A0A6V8MFT2"/>
<dbReference type="PROSITE" id="PS51257">
    <property type="entry name" value="PROKAR_LIPOPROTEIN"/>
    <property type="match status" value="1"/>
</dbReference>